<dbReference type="InterPro" id="IPR035965">
    <property type="entry name" value="PAS-like_dom_sf"/>
</dbReference>
<dbReference type="GO" id="GO:0004673">
    <property type="term" value="F:protein histidine kinase activity"/>
    <property type="evidence" value="ECO:0007669"/>
    <property type="project" value="UniProtKB-EC"/>
</dbReference>
<feature type="domain" description="PAS" evidence="6">
    <location>
        <begin position="144"/>
        <end position="208"/>
    </location>
</feature>
<dbReference type="Gene3D" id="3.30.450.20">
    <property type="entry name" value="PAS domain"/>
    <property type="match status" value="3"/>
</dbReference>
<evidence type="ECO:0000256" key="1">
    <source>
        <dbReference type="ARBA" id="ARBA00000085"/>
    </source>
</evidence>
<dbReference type="InterPro" id="IPR000700">
    <property type="entry name" value="PAS-assoc_C"/>
</dbReference>
<comment type="caution">
    <text evidence="8">The sequence shown here is derived from an EMBL/GenBank/DDBJ whole genome shotgun (WGS) entry which is preliminary data.</text>
</comment>
<dbReference type="PROSITE" id="PS50113">
    <property type="entry name" value="PAC"/>
    <property type="match status" value="1"/>
</dbReference>
<proteinExistence type="predicted"/>
<dbReference type="PROSITE" id="PS50112">
    <property type="entry name" value="PAS"/>
    <property type="match status" value="2"/>
</dbReference>
<dbReference type="Proteomes" id="UP000307244">
    <property type="component" value="Unassembled WGS sequence"/>
</dbReference>
<reference evidence="8 9" key="1">
    <citation type="submission" date="2019-04" db="EMBL/GenBank/DDBJ databases">
        <title>Pedobacter sp. RP-3-15 sp. nov., isolated from Arctic soil.</title>
        <authorList>
            <person name="Dahal R.H."/>
            <person name="Kim D.-U."/>
        </authorList>
    </citation>
    <scope>NUCLEOTIDE SEQUENCE [LARGE SCALE GENOMIC DNA]</scope>
    <source>
        <strain evidence="8 9">RP-3-15</strain>
    </source>
</reference>
<dbReference type="Pfam" id="PF00989">
    <property type="entry name" value="PAS"/>
    <property type="match status" value="1"/>
</dbReference>
<evidence type="ECO:0000256" key="2">
    <source>
        <dbReference type="ARBA" id="ARBA00012438"/>
    </source>
</evidence>
<evidence type="ECO:0000256" key="3">
    <source>
        <dbReference type="ARBA" id="ARBA00022553"/>
    </source>
</evidence>
<keyword evidence="5" id="KW-0418">Kinase</keyword>
<dbReference type="Pfam" id="PF13188">
    <property type="entry name" value="PAS_8"/>
    <property type="match status" value="1"/>
</dbReference>
<dbReference type="GO" id="GO:0006355">
    <property type="term" value="P:regulation of DNA-templated transcription"/>
    <property type="evidence" value="ECO:0007669"/>
    <property type="project" value="InterPro"/>
</dbReference>
<keyword evidence="3" id="KW-0597">Phosphoprotein</keyword>
<evidence type="ECO:0000259" key="7">
    <source>
        <dbReference type="PROSITE" id="PS50113"/>
    </source>
</evidence>
<dbReference type="NCBIfam" id="TIGR00229">
    <property type="entry name" value="sensory_box"/>
    <property type="match status" value="3"/>
</dbReference>
<gene>
    <name evidence="8" type="ORF">FA047_01945</name>
</gene>
<dbReference type="Pfam" id="PF08447">
    <property type="entry name" value="PAS_3"/>
    <property type="match status" value="1"/>
</dbReference>
<dbReference type="InterPro" id="IPR052162">
    <property type="entry name" value="Sensor_kinase/Photoreceptor"/>
</dbReference>
<dbReference type="PANTHER" id="PTHR43304">
    <property type="entry name" value="PHYTOCHROME-LIKE PROTEIN CPH1"/>
    <property type="match status" value="1"/>
</dbReference>
<evidence type="ECO:0000256" key="4">
    <source>
        <dbReference type="ARBA" id="ARBA00022679"/>
    </source>
</evidence>
<sequence length="461" mass="53679">MTHQQIKSNRTGPYTLIPDFEQQLFLYQKRISNILESFTDAFFEVDSDWTVTYWNKEAERLLLMPRTDIIGRNLWEVYADAIPLKFYTEYHTAMTQNVSVRFEEFFPARQIWFEVTAFPTGNGLSVYFKDITPSKNATTLLEQEKQKYIDLFNLSPVPQWVYDFKSLKFLDVNEAAINHYGYTRKEFLSMTIKDIRPAEDASVLDDTLCTNVIPDFFNKSSVRHKKKNGEIVFVCVEGNSVNFEGKDAGMVMVIDRTTELEAAKALQESLKRFETVSKATSDAIWDWNILTGEMIWNQGIKGIFGHKKTCCTEQWWQEHVHPEDLEKVLQKFDSLIKNQKTRLKMEYRFQCADGSYRFVLDRAFIIFNAAGMPIRIIGSMQDITDRMNYLEAIEIQNRRLREISWIQSHKVRSPLAKILGLVALINESKTDLQAINELIPMLQLSADELDLVVKEILQKTE</sequence>
<dbReference type="RefSeq" id="WP_136834302.1">
    <property type="nucleotide sequence ID" value="NZ_SWBQ01000001.1"/>
</dbReference>
<feature type="domain" description="PAC" evidence="7">
    <location>
        <begin position="343"/>
        <end position="395"/>
    </location>
</feature>
<evidence type="ECO:0000259" key="6">
    <source>
        <dbReference type="PROSITE" id="PS50112"/>
    </source>
</evidence>
<dbReference type="InterPro" id="IPR000014">
    <property type="entry name" value="PAS"/>
</dbReference>
<evidence type="ECO:0000313" key="8">
    <source>
        <dbReference type="EMBL" id="TKC08883.1"/>
    </source>
</evidence>
<dbReference type="EC" id="2.7.13.3" evidence="2"/>
<keyword evidence="9" id="KW-1185">Reference proteome</keyword>
<dbReference type="SUPFAM" id="SSF55785">
    <property type="entry name" value="PYP-like sensor domain (PAS domain)"/>
    <property type="match status" value="3"/>
</dbReference>
<keyword evidence="4" id="KW-0808">Transferase</keyword>
<dbReference type="SMART" id="SM00086">
    <property type="entry name" value="PAC"/>
    <property type="match status" value="1"/>
</dbReference>
<dbReference type="InterPro" id="IPR001610">
    <property type="entry name" value="PAC"/>
</dbReference>
<dbReference type="InterPro" id="IPR013655">
    <property type="entry name" value="PAS_fold_3"/>
</dbReference>
<comment type="catalytic activity">
    <reaction evidence="1">
        <text>ATP + protein L-histidine = ADP + protein N-phospho-L-histidine.</text>
        <dbReference type="EC" id="2.7.13.3"/>
    </reaction>
</comment>
<dbReference type="PANTHER" id="PTHR43304:SF1">
    <property type="entry name" value="PAC DOMAIN-CONTAINING PROTEIN"/>
    <property type="match status" value="1"/>
</dbReference>
<name>A0A4U1CN68_9SPHI</name>
<dbReference type="EMBL" id="SWBQ01000001">
    <property type="protein sequence ID" value="TKC08883.1"/>
    <property type="molecule type" value="Genomic_DNA"/>
</dbReference>
<evidence type="ECO:0000256" key="5">
    <source>
        <dbReference type="ARBA" id="ARBA00022777"/>
    </source>
</evidence>
<dbReference type="AlphaFoldDB" id="A0A4U1CN68"/>
<dbReference type="CDD" id="cd00130">
    <property type="entry name" value="PAS"/>
    <property type="match status" value="3"/>
</dbReference>
<organism evidence="8 9">
    <name type="scientific">Pedobacter frigoris</name>
    <dbReference type="NCBI Taxonomy" id="2571272"/>
    <lineage>
        <taxon>Bacteria</taxon>
        <taxon>Pseudomonadati</taxon>
        <taxon>Bacteroidota</taxon>
        <taxon>Sphingobacteriia</taxon>
        <taxon>Sphingobacteriales</taxon>
        <taxon>Sphingobacteriaceae</taxon>
        <taxon>Pedobacter</taxon>
    </lineage>
</organism>
<evidence type="ECO:0000313" key="9">
    <source>
        <dbReference type="Proteomes" id="UP000307244"/>
    </source>
</evidence>
<dbReference type="SMART" id="SM00091">
    <property type="entry name" value="PAS"/>
    <property type="match status" value="3"/>
</dbReference>
<dbReference type="OrthoDB" id="6231665at2"/>
<dbReference type="InterPro" id="IPR013767">
    <property type="entry name" value="PAS_fold"/>
</dbReference>
<protein>
    <recommendedName>
        <fullName evidence="2">histidine kinase</fullName>
        <ecNumber evidence="2">2.7.13.3</ecNumber>
    </recommendedName>
</protein>
<accession>A0A4U1CN68</accession>
<feature type="domain" description="PAS" evidence="6">
    <location>
        <begin position="27"/>
        <end position="74"/>
    </location>
</feature>